<gene>
    <name evidence="2" type="ORF">NDU88_002376</name>
</gene>
<dbReference type="Proteomes" id="UP001066276">
    <property type="component" value="Chromosome 1_2"/>
</dbReference>
<proteinExistence type="predicted"/>
<reference evidence="2" key="1">
    <citation type="journal article" date="2022" name="bioRxiv">
        <title>Sequencing and chromosome-scale assembly of the giantPleurodeles waltlgenome.</title>
        <authorList>
            <person name="Brown T."/>
            <person name="Elewa A."/>
            <person name="Iarovenko S."/>
            <person name="Subramanian E."/>
            <person name="Araus A.J."/>
            <person name="Petzold A."/>
            <person name="Susuki M."/>
            <person name="Suzuki K.-i.T."/>
            <person name="Hayashi T."/>
            <person name="Toyoda A."/>
            <person name="Oliveira C."/>
            <person name="Osipova E."/>
            <person name="Leigh N.D."/>
            <person name="Simon A."/>
            <person name="Yun M.H."/>
        </authorList>
    </citation>
    <scope>NUCLEOTIDE SEQUENCE</scope>
    <source>
        <strain evidence="2">20211129_DDA</strain>
        <tissue evidence="2">Liver</tissue>
    </source>
</reference>
<accession>A0AAV7W0H3</accession>
<keyword evidence="3" id="KW-1185">Reference proteome</keyword>
<evidence type="ECO:0000313" key="3">
    <source>
        <dbReference type="Proteomes" id="UP001066276"/>
    </source>
</evidence>
<organism evidence="2 3">
    <name type="scientific">Pleurodeles waltl</name>
    <name type="common">Iberian ribbed newt</name>
    <dbReference type="NCBI Taxonomy" id="8319"/>
    <lineage>
        <taxon>Eukaryota</taxon>
        <taxon>Metazoa</taxon>
        <taxon>Chordata</taxon>
        <taxon>Craniata</taxon>
        <taxon>Vertebrata</taxon>
        <taxon>Euteleostomi</taxon>
        <taxon>Amphibia</taxon>
        <taxon>Batrachia</taxon>
        <taxon>Caudata</taxon>
        <taxon>Salamandroidea</taxon>
        <taxon>Salamandridae</taxon>
        <taxon>Pleurodelinae</taxon>
        <taxon>Pleurodeles</taxon>
    </lineage>
</organism>
<evidence type="ECO:0000256" key="1">
    <source>
        <dbReference type="SAM" id="MobiDB-lite"/>
    </source>
</evidence>
<dbReference type="AlphaFoldDB" id="A0AAV7W0H3"/>
<comment type="caution">
    <text evidence="2">The sequence shown here is derived from an EMBL/GenBank/DDBJ whole genome shotgun (WGS) entry which is preliminary data.</text>
</comment>
<evidence type="ECO:0000313" key="2">
    <source>
        <dbReference type="EMBL" id="KAJ1206983.1"/>
    </source>
</evidence>
<name>A0AAV7W0H3_PLEWA</name>
<protein>
    <submittedName>
        <fullName evidence="2">Uncharacterized protein</fullName>
    </submittedName>
</protein>
<sequence>MGTLARTDLGARAEPTPAGHSPWISGGTRREQKGLVPATKRRELLWTCSNTAAAAVCTLDNTNAPITRYSLLHAIKAEQD</sequence>
<feature type="region of interest" description="Disordered" evidence="1">
    <location>
        <begin position="1"/>
        <end position="34"/>
    </location>
</feature>
<dbReference type="EMBL" id="JANPWB010000002">
    <property type="protein sequence ID" value="KAJ1206983.1"/>
    <property type="molecule type" value="Genomic_DNA"/>
</dbReference>